<keyword evidence="8" id="KW-0539">Nucleus</keyword>
<organism evidence="15 16">
    <name type="scientific">Crassostrea virginica</name>
    <name type="common">Eastern oyster</name>
    <dbReference type="NCBI Taxonomy" id="6565"/>
    <lineage>
        <taxon>Eukaryota</taxon>
        <taxon>Metazoa</taxon>
        <taxon>Spiralia</taxon>
        <taxon>Lophotrochozoa</taxon>
        <taxon>Mollusca</taxon>
        <taxon>Bivalvia</taxon>
        <taxon>Autobranchia</taxon>
        <taxon>Pteriomorphia</taxon>
        <taxon>Ostreida</taxon>
        <taxon>Ostreoidea</taxon>
        <taxon>Ostreidae</taxon>
        <taxon>Crassostrea</taxon>
    </lineage>
</organism>
<keyword evidence="6" id="KW-0418">Kinase</keyword>
<dbReference type="Gene3D" id="3.30.200.20">
    <property type="entry name" value="Phosphorylase Kinase, domain 1"/>
    <property type="match status" value="1"/>
</dbReference>
<dbReference type="PROSITE" id="PS50011">
    <property type="entry name" value="PROTEIN_KINASE_DOM"/>
    <property type="match status" value="1"/>
</dbReference>
<dbReference type="GO" id="GO:0008024">
    <property type="term" value="C:cyclin/CDK positive transcription elongation factor complex"/>
    <property type="evidence" value="ECO:0007669"/>
    <property type="project" value="TreeGrafter"/>
</dbReference>
<evidence type="ECO:0000256" key="13">
    <source>
        <dbReference type="SAM" id="MobiDB-lite"/>
    </source>
</evidence>
<feature type="compositionally biased region" description="Polar residues" evidence="13">
    <location>
        <begin position="849"/>
        <end position="870"/>
    </location>
</feature>
<feature type="compositionally biased region" description="Basic and acidic residues" evidence="13">
    <location>
        <begin position="838"/>
        <end position="847"/>
    </location>
</feature>
<comment type="catalytic activity">
    <reaction evidence="9">
        <text>L-threonyl-[protein] + ATP = O-phospho-L-threonyl-[protein] + ADP + H(+)</text>
        <dbReference type="Rhea" id="RHEA:46608"/>
        <dbReference type="Rhea" id="RHEA-COMP:11060"/>
        <dbReference type="Rhea" id="RHEA-COMP:11605"/>
        <dbReference type="ChEBI" id="CHEBI:15378"/>
        <dbReference type="ChEBI" id="CHEBI:30013"/>
        <dbReference type="ChEBI" id="CHEBI:30616"/>
        <dbReference type="ChEBI" id="CHEBI:61977"/>
        <dbReference type="ChEBI" id="CHEBI:456216"/>
        <dbReference type="EC" id="2.7.11.22"/>
    </reaction>
</comment>
<feature type="compositionally biased region" description="Polar residues" evidence="13">
    <location>
        <begin position="93"/>
        <end position="108"/>
    </location>
</feature>
<dbReference type="AlphaFoldDB" id="A0A8B8BUR5"/>
<feature type="compositionally biased region" description="Basic and acidic residues" evidence="13">
    <location>
        <begin position="109"/>
        <end position="129"/>
    </location>
</feature>
<feature type="compositionally biased region" description="Polar residues" evidence="13">
    <location>
        <begin position="328"/>
        <end position="347"/>
    </location>
</feature>
<feature type="compositionally biased region" description="Low complexity" evidence="13">
    <location>
        <begin position="1140"/>
        <end position="1157"/>
    </location>
</feature>
<feature type="compositionally biased region" description="Basic and acidic residues" evidence="13">
    <location>
        <begin position="872"/>
        <end position="882"/>
    </location>
</feature>
<dbReference type="GO" id="GO:0008353">
    <property type="term" value="F:RNA polymerase II CTD heptapeptide repeat kinase activity"/>
    <property type="evidence" value="ECO:0007669"/>
    <property type="project" value="UniProtKB-EC"/>
</dbReference>
<keyword evidence="3" id="KW-0723">Serine/threonine-protein kinase</keyword>
<evidence type="ECO:0000256" key="1">
    <source>
        <dbReference type="ARBA" id="ARBA00004123"/>
    </source>
</evidence>
<feature type="compositionally biased region" description="Basic residues" evidence="13">
    <location>
        <begin position="53"/>
        <end position="67"/>
    </location>
</feature>
<dbReference type="GO" id="GO:0032968">
    <property type="term" value="P:positive regulation of transcription elongation by RNA polymerase II"/>
    <property type="evidence" value="ECO:0007669"/>
    <property type="project" value="TreeGrafter"/>
</dbReference>
<dbReference type="Gene3D" id="1.10.510.10">
    <property type="entry name" value="Transferase(Phosphotransferase) domain 1"/>
    <property type="match status" value="1"/>
</dbReference>
<dbReference type="FunFam" id="1.10.510.10:FF:000415">
    <property type="entry name" value="CMGC/CDK/CRK7 protein kinase, variant"/>
    <property type="match status" value="1"/>
</dbReference>
<feature type="compositionally biased region" description="Basic and acidic residues" evidence="13">
    <location>
        <begin position="28"/>
        <end position="52"/>
    </location>
</feature>
<dbReference type="KEGG" id="cvn:111113272"/>
<comment type="subcellular location">
    <subcellularLocation>
        <location evidence="1">Nucleus</location>
    </subcellularLocation>
</comment>
<keyword evidence="15" id="KW-1185">Reference proteome</keyword>
<dbReference type="InterPro" id="IPR000719">
    <property type="entry name" value="Prot_kinase_dom"/>
</dbReference>
<feature type="region of interest" description="Disordered" evidence="13">
    <location>
        <begin position="1139"/>
        <end position="1242"/>
    </location>
</feature>
<evidence type="ECO:0000256" key="4">
    <source>
        <dbReference type="ARBA" id="ARBA00022679"/>
    </source>
</evidence>
<dbReference type="OrthoDB" id="28397at2759"/>
<dbReference type="GO" id="GO:0005524">
    <property type="term" value="F:ATP binding"/>
    <property type="evidence" value="ECO:0007669"/>
    <property type="project" value="UniProtKB-UniRule"/>
</dbReference>
<protein>
    <submittedName>
        <fullName evidence="16">Cyclin-dependent kinase 13-like</fullName>
    </submittedName>
</protein>
<dbReference type="GeneID" id="111113272"/>
<dbReference type="SUPFAM" id="SSF56112">
    <property type="entry name" value="Protein kinase-like (PK-like)"/>
    <property type="match status" value="1"/>
</dbReference>
<sequence length="1242" mass="139227">MPRKPPSADSAYFGEYDARSYRHLVGNEFHEPSRDSRDSRDGREKEYSDSSRSRKKKVKQKKSKRKERSKERDSVNDQTRGKPIVDYDDISSDSEINTTPPPASSQSSRGRELHDISPATELRRYKYDRSQSNSPIVIRDSPPQSYSRKTKKRPYSPEQIVRESAKHFEPPRAYANPPKAYRDRDASPVNSPRKRYRSRSPSPYSRKSKNISSRYPDKYDKYRRSSRSRSPSPRRSTSRRSRSPSRGHYPTSNRQRRSSSRSPSRSSSHKLPHSKYATNTLAAELSKHKRAREAKEAALLAAKGRDSKDSRSSNKNHSSDKDKSDRNLSMNSSKGDYSSRSPSYSGNRRNRGPDEMMKMDLKREDRDLEPRRMEPRREEIREPPPMPYHREEIPVRKVEDRRPDYREHRAEPDLPPLPRTSLPLPRVSPVESMDTPSPYRKQEMQHRKRITDLPMPPMMDEPETEFDTEPEQTPKRDMPHQIAPKVKKPKICQQRRLDERVKGDWGERCVDLFKIIEIIGEGTYGQVYKAKDTFTDELVALKKVRLENEKEGFPITAVREIKILRQLNHPNIVNLKEIVTDKQDALDFKKDKGAFYLVFEYMDHDLMGILESGMCHLKEEHIASFTKQLLDGLNYCHKKNFLHRDIKCSNILLNNRGQIKLGDWGLARLYEADDKDRLYTNKVITLWYRPPELLLGEERYGPAIDIWSIGCILGELFTRKPIFQAGQEFAQLELISKTCGSPCPAVWPDVIKLPLFHTYKPKKQYRRRLREEFSFLPKTALDLMDQMLELDPSRRITAEAALICPWLREVEPSRIPPPDLPRDQDCHEMWCKNRKKNMKEAQKRGEDPSSIQTSNSKGSLASNSAQSSAGKTEGKEGRRSVSSDRSLPSKGKPSAASGTTAKAPAGLFNRKEKVGGSAGIPGLDVAAQEQPPVEAGPTSGDPENKEGGPVGNQLSQMIALLQKGMPVPEVAKSVNVTLDDQTQQLMSNLHAQLMLAAQFSKDQGVADQGSRAETLSQAASYSAEGYRQDYGNHSSGNAFGGHKGGATVEGNSSVYSQESNSNSSLGVENAGVKAALAQLLAQQGMRVSLGGTEISATETLMSHSETYSKPEPTYYSTDRADYARSSSYPSSAVFDENSRGSFSSGGDSFGGQFSAPSGGSGGAGFYGQYSGEARPPTKSYAEAAQGGPKQPKSILKNKASSSAPPSKPGIPTLVDQSAGGYPQPPPHSNRSGNHRGGRAGWN</sequence>
<evidence type="ECO:0000256" key="5">
    <source>
        <dbReference type="ARBA" id="ARBA00022741"/>
    </source>
</evidence>
<dbReference type="InterPro" id="IPR050108">
    <property type="entry name" value="CDK"/>
</dbReference>
<comment type="catalytic activity">
    <reaction evidence="11">
        <text>[DNA-directed RNA polymerase] + ATP = phospho-[DNA-directed RNA polymerase] + ADP + H(+)</text>
        <dbReference type="Rhea" id="RHEA:10216"/>
        <dbReference type="Rhea" id="RHEA-COMP:11321"/>
        <dbReference type="Rhea" id="RHEA-COMP:11322"/>
        <dbReference type="ChEBI" id="CHEBI:15378"/>
        <dbReference type="ChEBI" id="CHEBI:30616"/>
        <dbReference type="ChEBI" id="CHEBI:43176"/>
        <dbReference type="ChEBI" id="CHEBI:68546"/>
        <dbReference type="ChEBI" id="CHEBI:456216"/>
        <dbReference type="EC" id="2.7.11.23"/>
    </reaction>
</comment>
<dbReference type="GO" id="GO:0030332">
    <property type="term" value="F:cyclin binding"/>
    <property type="evidence" value="ECO:0007669"/>
    <property type="project" value="TreeGrafter"/>
</dbReference>
<feature type="compositionally biased region" description="Acidic residues" evidence="13">
    <location>
        <begin position="460"/>
        <end position="470"/>
    </location>
</feature>
<feature type="compositionally biased region" description="Basic and acidic residues" evidence="13">
    <location>
        <begin position="68"/>
        <end position="85"/>
    </location>
</feature>
<feature type="compositionally biased region" description="Basic and acidic residues" evidence="13">
    <location>
        <begin position="303"/>
        <end position="326"/>
    </location>
</feature>
<dbReference type="Pfam" id="PF00069">
    <property type="entry name" value="Pkinase"/>
    <property type="match status" value="1"/>
</dbReference>
<dbReference type="SMART" id="SM00220">
    <property type="entry name" value="S_TKc"/>
    <property type="match status" value="1"/>
</dbReference>
<keyword evidence="5 12" id="KW-0547">Nucleotide-binding</keyword>
<dbReference type="PROSITE" id="PS00107">
    <property type="entry name" value="PROTEIN_KINASE_ATP"/>
    <property type="match status" value="1"/>
</dbReference>
<comment type="catalytic activity">
    <reaction evidence="10">
        <text>L-seryl-[protein] + ATP = O-phospho-L-seryl-[protein] + ADP + H(+)</text>
        <dbReference type="Rhea" id="RHEA:17989"/>
        <dbReference type="Rhea" id="RHEA-COMP:9863"/>
        <dbReference type="Rhea" id="RHEA-COMP:11604"/>
        <dbReference type="ChEBI" id="CHEBI:15378"/>
        <dbReference type="ChEBI" id="CHEBI:29999"/>
        <dbReference type="ChEBI" id="CHEBI:30616"/>
        <dbReference type="ChEBI" id="CHEBI:83421"/>
        <dbReference type="ChEBI" id="CHEBI:456216"/>
        <dbReference type="EC" id="2.7.11.22"/>
    </reaction>
</comment>
<dbReference type="InterPro" id="IPR011009">
    <property type="entry name" value="Kinase-like_dom_sf"/>
</dbReference>
<feature type="region of interest" description="Disordered" evidence="13">
    <location>
        <begin position="24"/>
        <end position="478"/>
    </location>
</feature>
<dbReference type="FunFam" id="3.30.200.20:FF:000074">
    <property type="entry name" value="cyclin-dependent kinase 12 isoform X2"/>
    <property type="match status" value="1"/>
</dbReference>
<evidence type="ECO:0000256" key="6">
    <source>
        <dbReference type="ARBA" id="ARBA00022777"/>
    </source>
</evidence>
<feature type="binding site" evidence="12">
    <location>
        <position position="542"/>
    </location>
    <ligand>
        <name>ATP</name>
        <dbReference type="ChEBI" id="CHEBI:30616"/>
    </ligand>
</feature>
<evidence type="ECO:0000313" key="15">
    <source>
        <dbReference type="Proteomes" id="UP000694844"/>
    </source>
</evidence>
<dbReference type="InterPro" id="IPR008271">
    <property type="entry name" value="Ser/Thr_kinase_AS"/>
</dbReference>
<evidence type="ECO:0000256" key="11">
    <source>
        <dbReference type="ARBA" id="ARBA00049280"/>
    </source>
</evidence>
<feature type="domain" description="Protein kinase" evidence="14">
    <location>
        <begin position="513"/>
        <end position="807"/>
    </location>
</feature>
<evidence type="ECO:0000256" key="10">
    <source>
        <dbReference type="ARBA" id="ARBA00048367"/>
    </source>
</evidence>
<feature type="compositionally biased region" description="Basic and acidic residues" evidence="13">
    <location>
        <begin position="160"/>
        <end position="170"/>
    </location>
</feature>
<feature type="compositionally biased region" description="Basic and acidic residues" evidence="13">
    <location>
        <begin position="351"/>
        <end position="412"/>
    </location>
</feature>
<evidence type="ECO:0000256" key="7">
    <source>
        <dbReference type="ARBA" id="ARBA00022840"/>
    </source>
</evidence>
<dbReference type="PROSITE" id="PS00108">
    <property type="entry name" value="PROTEIN_KINASE_ST"/>
    <property type="match status" value="1"/>
</dbReference>
<evidence type="ECO:0000256" key="8">
    <source>
        <dbReference type="ARBA" id="ARBA00023242"/>
    </source>
</evidence>
<proteinExistence type="inferred from homology"/>
<gene>
    <name evidence="16" type="primary">LOC111113272</name>
</gene>
<evidence type="ECO:0000256" key="12">
    <source>
        <dbReference type="PROSITE-ProRule" id="PRU10141"/>
    </source>
</evidence>
<dbReference type="GO" id="GO:0004693">
    <property type="term" value="F:cyclin-dependent protein serine/threonine kinase activity"/>
    <property type="evidence" value="ECO:0007669"/>
    <property type="project" value="UniProtKB-EC"/>
</dbReference>
<dbReference type="Proteomes" id="UP000694844">
    <property type="component" value="Chromosome 9"/>
</dbReference>
<dbReference type="CDD" id="cd07864">
    <property type="entry name" value="STKc_CDK12"/>
    <property type="match status" value="1"/>
</dbReference>
<dbReference type="PANTHER" id="PTHR24056">
    <property type="entry name" value="CELL DIVISION PROTEIN KINASE"/>
    <property type="match status" value="1"/>
</dbReference>
<evidence type="ECO:0000256" key="2">
    <source>
        <dbReference type="ARBA" id="ARBA00006485"/>
    </source>
</evidence>
<keyword evidence="4" id="KW-0808">Transferase</keyword>
<feature type="compositionally biased region" description="Basic residues" evidence="13">
    <location>
        <begin position="236"/>
        <end position="245"/>
    </location>
</feature>
<dbReference type="InterPro" id="IPR017441">
    <property type="entry name" value="Protein_kinase_ATP_BS"/>
</dbReference>
<feature type="region of interest" description="Disordered" evidence="13">
    <location>
        <begin position="837"/>
        <end position="951"/>
    </location>
</feature>
<evidence type="ECO:0000256" key="3">
    <source>
        <dbReference type="ARBA" id="ARBA00022527"/>
    </source>
</evidence>
<feature type="compositionally biased region" description="Basic residues" evidence="13">
    <location>
        <begin position="1232"/>
        <end position="1242"/>
    </location>
</feature>
<dbReference type="PANTHER" id="PTHR24056:SF546">
    <property type="entry name" value="CYCLIN-DEPENDENT KINASE 12"/>
    <property type="match status" value="1"/>
</dbReference>
<evidence type="ECO:0000256" key="9">
    <source>
        <dbReference type="ARBA" id="ARBA00047811"/>
    </source>
</evidence>
<feature type="compositionally biased region" description="Low complexity" evidence="13">
    <location>
        <begin position="419"/>
        <end position="429"/>
    </location>
</feature>
<accession>A0A8B8BUR5</accession>
<keyword evidence="7 12" id="KW-0067">ATP-binding</keyword>
<name>A0A8B8BUR5_CRAVI</name>
<dbReference type="RefSeq" id="XP_022307098.1">
    <property type="nucleotide sequence ID" value="XM_022451390.1"/>
</dbReference>
<reference evidence="16" key="1">
    <citation type="submission" date="2025-08" db="UniProtKB">
        <authorList>
            <consortium name="RefSeq"/>
        </authorList>
    </citation>
    <scope>IDENTIFICATION</scope>
    <source>
        <tissue evidence="16">Whole sample</tissue>
    </source>
</reference>
<evidence type="ECO:0000313" key="16">
    <source>
        <dbReference type="RefSeq" id="XP_022307098.1"/>
    </source>
</evidence>
<comment type="similarity">
    <text evidence="2">Belongs to the protein kinase superfamily. CMGC Ser/Thr protein kinase family. CDC2/CDKX subfamily.</text>
</comment>
<evidence type="ECO:0000259" key="14">
    <source>
        <dbReference type="PROSITE" id="PS50011"/>
    </source>
</evidence>